<evidence type="ECO:0000313" key="3">
    <source>
        <dbReference type="Proteomes" id="UP000467840"/>
    </source>
</evidence>
<dbReference type="NCBIfam" id="TIGR01571">
    <property type="entry name" value="A_thal_Cys_rich"/>
    <property type="match status" value="1"/>
</dbReference>
<keyword evidence="3" id="KW-1185">Reference proteome</keyword>
<proteinExistence type="predicted"/>
<feature type="region of interest" description="Disordered" evidence="1">
    <location>
        <begin position="1"/>
        <end position="20"/>
    </location>
</feature>
<dbReference type="PANTHER" id="PTHR15907">
    <property type="entry name" value="DUF614 FAMILY PROTEIN-RELATED"/>
    <property type="match status" value="1"/>
</dbReference>
<accession>A0A6A6M8W0</accession>
<dbReference type="AlphaFoldDB" id="A0A6A6M8W0"/>
<comment type="caution">
    <text evidence="2">The sequence shown here is derived from an EMBL/GenBank/DDBJ whole genome shotgun (WGS) entry which is preliminary data.</text>
</comment>
<dbReference type="Proteomes" id="UP000467840">
    <property type="component" value="Chromosome 17"/>
</dbReference>
<name>A0A6A6M8W0_HEVBR</name>
<sequence length="195" mass="21642">MYPQIQDPYGQYSNSSSSIPVSHPAPVTGIPVNPSPQYENRQFPLHDLYPHGREGAWSSGLCDCCSDVKNCCITFWCPCITFGQIAEILDKGTTSCATAGAIYGLLIWLTGYCGWIYSCTYRSKLRQQYMLPESPCNDCLVHCFCETCSLCQEYRELQSRGFDMSIGWHGNVEGQNRGVAMAATTAPVFEGAMIR</sequence>
<gene>
    <name evidence="2" type="ORF">GH714_006665</name>
</gene>
<evidence type="ECO:0000256" key="1">
    <source>
        <dbReference type="SAM" id="MobiDB-lite"/>
    </source>
</evidence>
<dbReference type="Pfam" id="PF04749">
    <property type="entry name" value="PLAC8"/>
    <property type="match status" value="1"/>
</dbReference>
<protein>
    <submittedName>
        <fullName evidence="2">Uncharacterized protein</fullName>
    </submittedName>
</protein>
<dbReference type="InterPro" id="IPR006461">
    <property type="entry name" value="PLAC_motif_containing"/>
</dbReference>
<dbReference type="EMBL" id="JAAGAX010000007">
    <property type="protein sequence ID" value="KAF2308389.1"/>
    <property type="molecule type" value="Genomic_DNA"/>
</dbReference>
<reference evidence="2 3" key="1">
    <citation type="journal article" date="2020" name="Mol. Plant">
        <title>The Chromosome-Based Rubber Tree Genome Provides New Insights into Spurge Genome Evolution and Rubber Biosynthesis.</title>
        <authorList>
            <person name="Liu J."/>
            <person name="Shi C."/>
            <person name="Shi C.C."/>
            <person name="Li W."/>
            <person name="Zhang Q.J."/>
            <person name="Zhang Y."/>
            <person name="Li K."/>
            <person name="Lu H.F."/>
            <person name="Shi C."/>
            <person name="Zhu S.T."/>
            <person name="Xiao Z.Y."/>
            <person name="Nan H."/>
            <person name="Yue Y."/>
            <person name="Zhu X.G."/>
            <person name="Wu Y."/>
            <person name="Hong X.N."/>
            <person name="Fan G.Y."/>
            <person name="Tong Y."/>
            <person name="Zhang D."/>
            <person name="Mao C.L."/>
            <person name="Liu Y.L."/>
            <person name="Hao S.J."/>
            <person name="Liu W.Q."/>
            <person name="Lv M.Q."/>
            <person name="Zhang H.B."/>
            <person name="Liu Y."/>
            <person name="Hu-Tang G.R."/>
            <person name="Wang J.P."/>
            <person name="Wang J.H."/>
            <person name="Sun Y.H."/>
            <person name="Ni S.B."/>
            <person name="Chen W.B."/>
            <person name="Zhang X.C."/>
            <person name="Jiao Y.N."/>
            <person name="Eichler E.E."/>
            <person name="Li G.H."/>
            <person name="Liu X."/>
            <person name="Gao L.Z."/>
        </authorList>
    </citation>
    <scope>NUCLEOTIDE SEQUENCE [LARGE SCALE GENOMIC DNA]</scope>
    <source>
        <strain evidence="3">cv. GT1</strain>
        <tissue evidence="2">Leaf</tissue>
    </source>
</reference>
<organism evidence="2 3">
    <name type="scientific">Hevea brasiliensis</name>
    <name type="common">Para rubber tree</name>
    <name type="synonym">Siphonia brasiliensis</name>
    <dbReference type="NCBI Taxonomy" id="3981"/>
    <lineage>
        <taxon>Eukaryota</taxon>
        <taxon>Viridiplantae</taxon>
        <taxon>Streptophyta</taxon>
        <taxon>Embryophyta</taxon>
        <taxon>Tracheophyta</taxon>
        <taxon>Spermatophyta</taxon>
        <taxon>Magnoliopsida</taxon>
        <taxon>eudicotyledons</taxon>
        <taxon>Gunneridae</taxon>
        <taxon>Pentapetalae</taxon>
        <taxon>rosids</taxon>
        <taxon>fabids</taxon>
        <taxon>Malpighiales</taxon>
        <taxon>Euphorbiaceae</taxon>
        <taxon>Crotonoideae</taxon>
        <taxon>Micrandreae</taxon>
        <taxon>Hevea</taxon>
    </lineage>
</organism>
<evidence type="ECO:0000313" key="2">
    <source>
        <dbReference type="EMBL" id="KAF2308389.1"/>
    </source>
</evidence>